<sequence>MNIRPTPLVLLCCLCAALLVSGCTAPPPEHPPTPVEKPARVDIAAGEIGPFYETAGAFDDRVVFSFVPTGTDVSDYLVIYEVRVDDTTRANVDRQRFEGVDAADPIVIGVPREKGECVGISITIMTPEGAVLYESTSSVG</sequence>
<dbReference type="RefSeq" id="WP_265580271.1">
    <property type="nucleotide sequence ID" value="NZ_CP036172.1"/>
</dbReference>
<dbReference type="EMBL" id="CP036172">
    <property type="protein sequence ID" value="QSZ67382.1"/>
    <property type="molecule type" value="Genomic_DNA"/>
</dbReference>
<name>A0A8A3S5N9_9EURY</name>
<keyword evidence="2" id="KW-1185">Reference proteome</keyword>
<reference evidence="1" key="2">
    <citation type="submission" date="2019-02" db="EMBL/GenBank/DDBJ databases">
        <authorList>
            <person name="Chen S.-C."/>
            <person name="Chien H.-H."/>
            <person name="Lai M.-C."/>
        </authorList>
    </citation>
    <scope>NUCLEOTIDE SEQUENCE</scope>
    <source>
        <strain evidence="1">N2F9704</strain>
    </source>
</reference>
<accession>A0A8A3S5N9</accession>
<dbReference type="GeneID" id="76424224"/>
<dbReference type="PROSITE" id="PS51257">
    <property type="entry name" value="PROKAR_LIPOPROTEIN"/>
    <property type="match status" value="1"/>
</dbReference>
<dbReference type="AlphaFoldDB" id="A0A8A3S5N9"/>
<dbReference type="Proteomes" id="UP001042704">
    <property type="component" value="Chromosome"/>
</dbReference>
<evidence type="ECO:0000313" key="1">
    <source>
        <dbReference type="EMBL" id="QSZ67382.1"/>
    </source>
</evidence>
<dbReference type="KEGG" id="maqe:RJ40_07635"/>
<organism evidence="1 2">
    <name type="scientific">Methanofollis aquaemaris</name>
    <dbReference type="NCBI Taxonomy" id="126734"/>
    <lineage>
        <taxon>Archaea</taxon>
        <taxon>Methanobacteriati</taxon>
        <taxon>Methanobacteriota</taxon>
        <taxon>Stenosarchaea group</taxon>
        <taxon>Methanomicrobia</taxon>
        <taxon>Methanomicrobiales</taxon>
        <taxon>Methanomicrobiaceae</taxon>
        <taxon>Methanofollis</taxon>
    </lineage>
</organism>
<protein>
    <recommendedName>
        <fullName evidence="3">Lipoprotein</fullName>
    </recommendedName>
</protein>
<reference evidence="1" key="1">
    <citation type="journal article" date="2001" name="Int. J. Syst. Evol. Microbiol.">
        <title>Methanofollis aquaemaris sp. nov., a methanogen isolated from an aquaculture fish pond.</title>
        <authorList>
            <person name="Lai M.C."/>
            <person name="Chen S.C."/>
        </authorList>
    </citation>
    <scope>NUCLEOTIDE SEQUENCE</scope>
    <source>
        <strain evidence="1">N2F9704</strain>
    </source>
</reference>
<proteinExistence type="predicted"/>
<evidence type="ECO:0008006" key="3">
    <source>
        <dbReference type="Google" id="ProtNLM"/>
    </source>
</evidence>
<gene>
    <name evidence="1" type="ORF">RJ40_07635</name>
</gene>
<evidence type="ECO:0000313" key="2">
    <source>
        <dbReference type="Proteomes" id="UP001042704"/>
    </source>
</evidence>